<dbReference type="STRING" id="428990.SAMN06295987_12016"/>
<gene>
    <name evidence="8" type="ORF">SAMN06295987_12016</name>
</gene>
<proteinExistence type="inferred from homology"/>
<dbReference type="NCBIfam" id="TIGR02771">
    <property type="entry name" value="TraF_Ti"/>
    <property type="match status" value="1"/>
</dbReference>
<dbReference type="Pfam" id="PF10502">
    <property type="entry name" value="Peptidase_S26"/>
    <property type="match status" value="1"/>
</dbReference>
<evidence type="ECO:0000256" key="6">
    <source>
        <dbReference type="SAM" id="MobiDB-lite"/>
    </source>
</evidence>
<dbReference type="GO" id="GO:0006465">
    <property type="term" value="P:signal peptide processing"/>
    <property type="evidence" value="ECO:0007669"/>
    <property type="project" value="InterPro"/>
</dbReference>
<name>A0A1U6IX44_9SPHN</name>
<evidence type="ECO:0000256" key="4">
    <source>
        <dbReference type="ARBA" id="ARBA00022764"/>
    </source>
</evidence>
<dbReference type="Proteomes" id="UP000190989">
    <property type="component" value="Unassembled WGS sequence"/>
</dbReference>
<feature type="region of interest" description="Disordered" evidence="6">
    <location>
        <begin position="179"/>
        <end position="199"/>
    </location>
</feature>
<accession>A0A1U6IX44</accession>
<organism evidence="8 9">
    <name type="scientific">Novosphingobium mathurense</name>
    <dbReference type="NCBI Taxonomy" id="428990"/>
    <lineage>
        <taxon>Bacteria</taxon>
        <taxon>Pseudomonadati</taxon>
        <taxon>Pseudomonadota</taxon>
        <taxon>Alphaproteobacteria</taxon>
        <taxon>Sphingomonadales</taxon>
        <taxon>Sphingomonadaceae</taxon>
        <taxon>Novosphingobium</taxon>
    </lineage>
</organism>
<evidence type="ECO:0000256" key="2">
    <source>
        <dbReference type="ARBA" id="ARBA00005849"/>
    </source>
</evidence>
<keyword evidence="5" id="KW-0184">Conjugation</keyword>
<dbReference type="InterPro" id="IPR036286">
    <property type="entry name" value="LexA/Signal_pep-like_sf"/>
</dbReference>
<evidence type="ECO:0000256" key="1">
    <source>
        <dbReference type="ARBA" id="ARBA00004418"/>
    </source>
</evidence>
<evidence type="ECO:0000256" key="3">
    <source>
        <dbReference type="ARBA" id="ARBA00022729"/>
    </source>
</evidence>
<evidence type="ECO:0000313" key="8">
    <source>
        <dbReference type="EMBL" id="SLK12571.1"/>
    </source>
</evidence>
<dbReference type="RefSeq" id="WP_079732069.1">
    <property type="nucleotide sequence ID" value="NZ_FVZE01000020.1"/>
</dbReference>
<dbReference type="InterPro" id="IPR014139">
    <property type="entry name" value="Peptidase_S26C_TraF"/>
</dbReference>
<dbReference type="Gene3D" id="2.10.109.10">
    <property type="entry name" value="Umud Fragment, subunit A"/>
    <property type="match status" value="1"/>
</dbReference>
<dbReference type="SUPFAM" id="SSF51306">
    <property type="entry name" value="LexA/Signal peptidase"/>
    <property type="match status" value="1"/>
</dbReference>
<keyword evidence="9" id="KW-1185">Reference proteome</keyword>
<dbReference type="AlphaFoldDB" id="A0A1U6IX44"/>
<comment type="similarity">
    <text evidence="2">Belongs to the peptidase S26C family.</text>
</comment>
<sequence length="199" mass="21763">MTRRRYFILTLFLAGGLGGAFATVAWIDPRPRLIWNASASAPIGLYRLQVGNQVARGDLVAIMPPRDLAQQMAKRRYLANGVPMLKRIAALSGQTVCRHGENVSIDAVPVAVAHPRDRSGRPLPVWRECRLIPPHSLFVINAASDSFDSRYFGPIPDAGLIGRAQPLFTRDAPDKPLVWRGLGHSTASPTATKDHAPCR</sequence>
<dbReference type="GO" id="GO:0004252">
    <property type="term" value="F:serine-type endopeptidase activity"/>
    <property type="evidence" value="ECO:0007669"/>
    <property type="project" value="InterPro"/>
</dbReference>
<evidence type="ECO:0000313" key="9">
    <source>
        <dbReference type="Proteomes" id="UP000190989"/>
    </source>
</evidence>
<feature type="domain" description="Peptidase S26" evidence="7">
    <location>
        <begin position="7"/>
        <end position="165"/>
    </location>
</feature>
<dbReference type="EMBL" id="FVZE01000020">
    <property type="protein sequence ID" value="SLK12571.1"/>
    <property type="molecule type" value="Genomic_DNA"/>
</dbReference>
<dbReference type="GO" id="GO:0042597">
    <property type="term" value="C:periplasmic space"/>
    <property type="evidence" value="ECO:0007669"/>
    <property type="project" value="UniProtKB-SubCell"/>
</dbReference>
<protein>
    <submittedName>
        <fullName evidence="8">Conjugative transfer signal peptidase TraF</fullName>
    </submittedName>
</protein>
<reference evidence="9" key="1">
    <citation type="submission" date="2017-02" db="EMBL/GenBank/DDBJ databases">
        <authorList>
            <person name="Varghese N."/>
            <person name="Submissions S."/>
        </authorList>
    </citation>
    <scope>NUCLEOTIDE SEQUENCE [LARGE SCALE GENOMIC DNA]</scope>
    <source>
        <strain evidence="9">SM117</strain>
    </source>
</reference>
<evidence type="ECO:0000256" key="5">
    <source>
        <dbReference type="ARBA" id="ARBA00022971"/>
    </source>
</evidence>
<dbReference type="InterPro" id="IPR019533">
    <property type="entry name" value="Peptidase_S26"/>
</dbReference>
<keyword evidence="3" id="KW-0732">Signal</keyword>
<evidence type="ECO:0000259" key="7">
    <source>
        <dbReference type="Pfam" id="PF10502"/>
    </source>
</evidence>
<comment type="subcellular location">
    <subcellularLocation>
        <location evidence="1">Periplasm</location>
    </subcellularLocation>
</comment>
<keyword evidence="4" id="KW-0574">Periplasm</keyword>